<evidence type="ECO:0000256" key="1">
    <source>
        <dbReference type="SAM" id="SignalP"/>
    </source>
</evidence>
<evidence type="ECO:0000313" key="3">
    <source>
        <dbReference type="Proteomes" id="UP000240830"/>
    </source>
</evidence>
<keyword evidence="3" id="KW-1185">Reference proteome</keyword>
<proteinExistence type="predicted"/>
<gene>
    <name evidence="2" type="ORF">PSACC_03190</name>
</gene>
<dbReference type="EMBL" id="MTSL01000198">
    <property type="protein sequence ID" value="PJF16990.1"/>
    <property type="molecule type" value="Genomic_DNA"/>
</dbReference>
<name>A0A2H9TH89_9FUNG</name>
<evidence type="ECO:0000313" key="2">
    <source>
        <dbReference type="EMBL" id="PJF16990.1"/>
    </source>
</evidence>
<organism evidence="2 3">
    <name type="scientific">Paramicrosporidium saccamoebae</name>
    <dbReference type="NCBI Taxonomy" id="1246581"/>
    <lineage>
        <taxon>Eukaryota</taxon>
        <taxon>Fungi</taxon>
        <taxon>Fungi incertae sedis</taxon>
        <taxon>Cryptomycota</taxon>
        <taxon>Cryptomycota incertae sedis</taxon>
        <taxon>Paramicrosporidium</taxon>
    </lineage>
</organism>
<feature type="chain" id="PRO_5014198597" evidence="1">
    <location>
        <begin position="20"/>
        <end position="574"/>
    </location>
</feature>
<protein>
    <submittedName>
        <fullName evidence="2">Uncharacterized protein</fullName>
    </submittedName>
</protein>
<sequence length="574" mass="63813">MLGHTLLCSLTLFLITTHCSKESRQNPRLPESNPGHPKLHAAPHAVFGVFDTVTGKSQTRAVSAFVNGDYDGYSVTLNTWYRKALYNSSLAPISSRASGTSTSSSLKPQVEEVVGETTFSINCTTWLPFVRTPNGLQINAGAYRIVVQTKGSQIFVVTIPKSVRIDSYIQDISCHGLTKMARTDSSVTGMLIQDCASDVQGQYESGPLLFALDGRVLAAAFDWSTLDFSQLRVYDSEGNIDVMIQRQQPSVQVDTASARPSVRQSPEKPAYTPVWGKFASAIYSYKGTTTLTAVSVPNGVRFTAGDYMIAFQTWGNQMAVLATTDFVRMPEFVNGTETQTITELRHKYPNSNISGVVIRDYMGTNIQYAPGPLVVSVDDEQLTTRFEWKLFNFDRLCVYFHNRTIDMTIRKEHGHFNPLQRTLTREQAIPATLTFIDTFRDANYSYKCVTQYKVTEHFHGVLFSGDQYRILLASVGRDIVVIAMEDESLDATIVLNRILTDGLQTTASNVAGLSGILIRERSPRVVELVKGPLSVLVGNRALKNDTLSERQTLQAYQVTDPNDKFRLVLTRLNQ</sequence>
<comment type="caution">
    <text evidence="2">The sequence shown here is derived from an EMBL/GenBank/DDBJ whole genome shotgun (WGS) entry which is preliminary data.</text>
</comment>
<feature type="signal peptide" evidence="1">
    <location>
        <begin position="1"/>
        <end position="19"/>
    </location>
</feature>
<dbReference type="AlphaFoldDB" id="A0A2H9TH89"/>
<keyword evidence="1" id="KW-0732">Signal</keyword>
<reference evidence="2 3" key="1">
    <citation type="submission" date="2016-10" db="EMBL/GenBank/DDBJ databases">
        <title>The genome of Paramicrosporidium saccamoebae is the missing link in understanding Cryptomycota and Microsporidia evolution.</title>
        <authorList>
            <person name="Quandt C.A."/>
            <person name="Beaudet D."/>
            <person name="Corsaro D."/>
            <person name="Michel R."/>
            <person name="Corradi N."/>
            <person name="James T."/>
        </authorList>
    </citation>
    <scope>NUCLEOTIDE SEQUENCE [LARGE SCALE GENOMIC DNA]</scope>
    <source>
        <strain evidence="2 3">KSL3</strain>
    </source>
</reference>
<accession>A0A2H9TH89</accession>
<dbReference type="Proteomes" id="UP000240830">
    <property type="component" value="Unassembled WGS sequence"/>
</dbReference>